<reference evidence="3" key="2">
    <citation type="submission" date="2015-01" db="EMBL/GenBank/DDBJ databases">
        <title>Evolutionary Origins and Diversification of the Mycorrhizal Mutualists.</title>
        <authorList>
            <consortium name="DOE Joint Genome Institute"/>
            <consortium name="Mycorrhizal Genomics Consortium"/>
            <person name="Kohler A."/>
            <person name="Kuo A."/>
            <person name="Nagy L.G."/>
            <person name="Floudas D."/>
            <person name="Copeland A."/>
            <person name="Barry K.W."/>
            <person name="Cichocki N."/>
            <person name="Veneault-Fourrey C."/>
            <person name="LaButti K."/>
            <person name="Lindquist E.A."/>
            <person name="Lipzen A."/>
            <person name="Lundell T."/>
            <person name="Morin E."/>
            <person name="Murat C."/>
            <person name="Riley R."/>
            <person name="Ohm R."/>
            <person name="Sun H."/>
            <person name="Tunlid A."/>
            <person name="Henrissat B."/>
            <person name="Grigoriev I.V."/>
            <person name="Hibbett D.S."/>
            <person name="Martin F."/>
        </authorList>
    </citation>
    <scope>NUCLEOTIDE SEQUENCE [LARGE SCALE GENOMIC DNA]</scope>
    <source>
        <strain evidence="3">441</strain>
    </source>
</reference>
<evidence type="ECO:0000313" key="2">
    <source>
        <dbReference type="EMBL" id="KIK20643.1"/>
    </source>
</evidence>
<dbReference type="GO" id="GO:0046983">
    <property type="term" value="F:protein dimerization activity"/>
    <property type="evidence" value="ECO:0007669"/>
    <property type="project" value="InterPro"/>
</dbReference>
<dbReference type="HOGENOM" id="CLU_009123_11_0_1"/>
<organism evidence="2 3">
    <name type="scientific">Pisolithus microcarpus 441</name>
    <dbReference type="NCBI Taxonomy" id="765257"/>
    <lineage>
        <taxon>Eukaryota</taxon>
        <taxon>Fungi</taxon>
        <taxon>Dikarya</taxon>
        <taxon>Basidiomycota</taxon>
        <taxon>Agaricomycotina</taxon>
        <taxon>Agaricomycetes</taxon>
        <taxon>Agaricomycetidae</taxon>
        <taxon>Boletales</taxon>
        <taxon>Sclerodermatineae</taxon>
        <taxon>Pisolithaceae</taxon>
        <taxon>Pisolithus</taxon>
    </lineage>
</organism>
<dbReference type="Pfam" id="PF05699">
    <property type="entry name" value="Dimer_Tnp_hAT"/>
    <property type="match status" value="1"/>
</dbReference>
<sequence>VYPCLSQMAVDFLTIPATSVDVEHLFSHGCILLSHTQSHLSAQSVWALLCLSSWSVDGFIKSADIHKLTTLDEIEGDSDIELMPGWDAITIQ</sequence>
<dbReference type="SUPFAM" id="SSF53098">
    <property type="entry name" value="Ribonuclease H-like"/>
    <property type="match status" value="1"/>
</dbReference>
<reference evidence="2 3" key="1">
    <citation type="submission" date="2014-04" db="EMBL/GenBank/DDBJ databases">
        <authorList>
            <consortium name="DOE Joint Genome Institute"/>
            <person name="Kuo A."/>
            <person name="Kohler A."/>
            <person name="Costa M.D."/>
            <person name="Nagy L.G."/>
            <person name="Floudas D."/>
            <person name="Copeland A."/>
            <person name="Barry K.W."/>
            <person name="Cichocki N."/>
            <person name="Veneault-Fourrey C."/>
            <person name="LaButti K."/>
            <person name="Lindquist E.A."/>
            <person name="Lipzen A."/>
            <person name="Lundell T."/>
            <person name="Morin E."/>
            <person name="Murat C."/>
            <person name="Sun H."/>
            <person name="Tunlid A."/>
            <person name="Henrissat B."/>
            <person name="Grigoriev I.V."/>
            <person name="Hibbett D.S."/>
            <person name="Martin F."/>
            <person name="Nordberg H.P."/>
            <person name="Cantor M.N."/>
            <person name="Hua S.X."/>
        </authorList>
    </citation>
    <scope>NUCLEOTIDE SEQUENCE [LARGE SCALE GENOMIC DNA]</scope>
    <source>
        <strain evidence="2 3">441</strain>
    </source>
</reference>
<dbReference type="AlphaFoldDB" id="A0A0C9ZL78"/>
<dbReference type="Proteomes" id="UP000054018">
    <property type="component" value="Unassembled WGS sequence"/>
</dbReference>
<dbReference type="InterPro" id="IPR008906">
    <property type="entry name" value="HATC_C_dom"/>
</dbReference>
<feature type="domain" description="HAT C-terminal dimerisation" evidence="1">
    <location>
        <begin position="2"/>
        <end position="54"/>
    </location>
</feature>
<protein>
    <recommendedName>
        <fullName evidence="1">HAT C-terminal dimerisation domain-containing protein</fullName>
    </recommendedName>
</protein>
<dbReference type="InterPro" id="IPR012337">
    <property type="entry name" value="RNaseH-like_sf"/>
</dbReference>
<name>A0A0C9ZL78_9AGAM</name>
<feature type="non-terminal residue" evidence="2">
    <location>
        <position position="92"/>
    </location>
</feature>
<accession>A0A0C9ZL78</accession>
<keyword evidence="3" id="KW-1185">Reference proteome</keyword>
<dbReference type="OrthoDB" id="2678088at2759"/>
<proteinExistence type="predicted"/>
<gene>
    <name evidence="2" type="ORF">PISMIDRAFT_105397</name>
</gene>
<dbReference type="EMBL" id="KN833761">
    <property type="protein sequence ID" value="KIK20643.1"/>
    <property type="molecule type" value="Genomic_DNA"/>
</dbReference>
<evidence type="ECO:0000259" key="1">
    <source>
        <dbReference type="Pfam" id="PF05699"/>
    </source>
</evidence>
<evidence type="ECO:0000313" key="3">
    <source>
        <dbReference type="Proteomes" id="UP000054018"/>
    </source>
</evidence>